<dbReference type="PROSITE" id="PS51354">
    <property type="entry name" value="GLUTAREDOXIN_2"/>
    <property type="match status" value="1"/>
</dbReference>
<name>A0ABM7YJL8_9BURK</name>
<dbReference type="Gene3D" id="3.40.30.10">
    <property type="entry name" value="Glutaredoxin"/>
    <property type="match status" value="1"/>
</dbReference>
<reference evidence="3" key="1">
    <citation type="submission" date="2022-04" db="EMBL/GenBank/DDBJ databases">
        <title>Whole genome sequence of Sphaerotilus sp. FB-5.</title>
        <authorList>
            <person name="Takeda M."/>
            <person name="Narihara S."/>
            <person name="Akimoto M."/>
            <person name="Akimoto R."/>
            <person name="Nishiyashiki S."/>
            <person name="Murakami T."/>
        </authorList>
    </citation>
    <scope>NUCLEOTIDE SEQUENCE</scope>
    <source>
        <strain evidence="3">FB-5</strain>
    </source>
</reference>
<feature type="transmembrane region" description="Helical" evidence="1">
    <location>
        <begin position="360"/>
        <end position="380"/>
    </location>
</feature>
<feature type="transmembrane region" description="Helical" evidence="1">
    <location>
        <begin position="311"/>
        <end position="340"/>
    </location>
</feature>
<feature type="transmembrane region" description="Helical" evidence="1">
    <location>
        <begin position="392"/>
        <end position="410"/>
    </location>
</feature>
<evidence type="ECO:0000313" key="3">
    <source>
        <dbReference type="EMBL" id="BDI04621.1"/>
    </source>
</evidence>
<gene>
    <name evidence="3" type="ORF">CATMQ487_15910</name>
</gene>
<dbReference type="Pfam" id="PF00462">
    <property type="entry name" value="Glutaredoxin"/>
    <property type="match status" value="1"/>
</dbReference>
<organism evidence="3 4">
    <name type="scientific">Sphaerotilus microaerophilus</name>
    <dbReference type="NCBI Taxonomy" id="2914710"/>
    <lineage>
        <taxon>Bacteria</taxon>
        <taxon>Pseudomonadati</taxon>
        <taxon>Pseudomonadota</taxon>
        <taxon>Betaproteobacteria</taxon>
        <taxon>Burkholderiales</taxon>
        <taxon>Sphaerotilaceae</taxon>
        <taxon>Sphaerotilus</taxon>
    </lineage>
</organism>
<dbReference type="InterPro" id="IPR036249">
    <property type="entry name" value="Thioredoxin-like_sf"/>
</dbReference>
<dbReference type="EMBL" id="AP025730">
    <property type="protein sequence ID" value="BDI04621.1"/>
    <property type="molecule type" value="Genomic_DNA"/>
</dbReference>
<evidence type="ECO:0000256" key="1">
    <source>
        <dbReference type="SAM" id="Phobius"/>
    </source>
</evidence>
<dbReference type="InterPro" id="IPR002109">
    <property type="entry name" value="Glutaredoxin"/>
</dbReference>
<feature type="transmembrane region" description="Helical" evidence="1">
    <location>
        <begin position="200"/>
        <end position="219"/>
    </location>
</feature>
<keyword evidence="1" id="KW-0472">Membrane</keyword>
<accession>A0ABM7YJL8</accession>
<dbReference type="Proteomes" id="UP001057498">
    <property type="component" value="Chromosome"/>
</dbReference>
<proteinExistence type="predicted"/>
<keyword evidence="1" id="KW-1133">Transmembrane helix</keyword>
<evidence type="ECO:0000313" key="4">
    <source>
        <dbReference type="Proteomes" id="UP001057498"/>
    </source>
</evidence>
<feature type="domain" description="Glutaredoxin" evidence="2">
    <location>
        <begin position="64"/>
        <end position="130"/>
    </location>
</feature>
<evidence type="ECO:0000259" key="2">
    <source>
        <dbReference type="Pfam" id="PF00462"/>
    </source>
</evidence>
<protein>
    <submittedName>
        <fullName evidence="3">Membrane protein</fullName>
    </submittedName>
</protein>
<dbReference type="SUPFAM" id="SSF52833">
    <property type="entry name" value="Thioredoxin-like"/>
    <property type="match status" value="1"/>
</dbReference>
<dbReference type="CDD" id="cd02976">
    <property type="entry name" value="NrdH"/>
    <property type="match status" value="1"/>
</dbReference>
<keyword evidence="4" id="KW-1185">Reference proteome</keyword>
<sequence>MKTSLIYTPKGMKHLLSRVTRLRPDLVVRLPLLLLFALLTLVMPSLAQTGAASAPAPTGPVTLEVFVRQGCPHCADAKVFLAELQRQRPTLQVLLRPIDRDAEAREALMERSRQAGVWPPGVPTFVVHGRVLVGFDDAEHLGRQLVALIDAGPPAPAASSAAPSEPTGTAGTVESAWFGRLSAARLGLPAFTLALGLLDGFNPCAMWVLLFLLALLVRLKDRRRMALIAGTFVAASGAVYYAFMAAWLNVFLAVGLSQPVRWTLGGVAVSIGLINLKELVAWKQGPSLTIPESAKPGLYARMRQVVQAPGLPASLVAVAALAVVVNFVELLCTAGFPAVYTAVLAQQQLSPLAHYGYLGLYILGYIADDTLMVTLAVLALGSGKLTERTGRWLKGLSGLVMLALGVALLWHPEWLG</sequence>
<feature type="transmembrane region" description="Helical" evidence="1">
    <location>
        <begin position="226"/>
        <end position="248"/>
    </location>
</feature>
<feature type="transmembrane region" description="Helical" evidence="1">
    <location>
        <begin position="260"/>
        <end position="276"/>
    </location>
</feature>
<keyword evidence="1" id="KW-0812">Transmembrane</keyword>